<proteinExistence type="predicted"/>
<reference evidence="2 3" key="1">
    <citation type="submission" date="2018-11" db="EMBL/GenBank/DDBJ databases">
        <title>Proposal to divide the Flavobacteriaceae and reorganize its genera based on Amino Acid Identity values calculated from whole genome sequences.</title>
        <authorList>
            <person name="Nicholson A.C."/>
            <person name="Gulvik C.A."/>
            <person name="Whitney A.M."/>
            <person name="Humrighouse B.W."/>
            <person name="Bell M."/>
            <person name="Holmes B."/>
            <person name="Steigerwalt A.G."/>
            <person name="Villarma A."/>
            <person name="Sheth M."/>
            <person name="Batra D."/>
            <person name="Pryor J."/>
            <person name="Bernardet J.-F."/>
            <person name="Hugo C."/>
            <person name="Kampfer P."/>
            <person name="Newman J."/>
            <person name="McQuiston J.R."/>
        </authorList>
    </citation>
    <scope>NUCLEOTIDE SEQUENCE [LARGE SCALE GENOMIC DNA]</scope>
    <source>
        <strain evidence="2 3">G0041</strain>
    </source>
</reference>
<gene>
    <name evidence="2" type="ORF">EG343_03950</name>
</gene>
<organism evidence="2 3">
    <name type="scientific">Chryseobacterium nakagawai</name>
    <dbReference type="NCBI Taxonomy" id="1241982"/>
    <lineage>
        <taxon>Bacteria</taxon>
        <taxon>Pseudomonadati</taxon>
        <taxon>Bacteroidota</taxon>
        <taxon>Flavobacteriia</taxon>
        <taxon>Flavobacteriales</taxon>
        <taxon>Weeksellaceae</taxon>
        <taxon>Chryseobacterium group</taxon>
        <taxon>Chryseobacterium</taxon>
    </lineage>
</organism>
<dbReference type="KEGG" id="cnk:EG343_03950"/>
<name>A0AAD1DPJ8_CHRNA</name>
<evidence type="ECO:0000259" key="1">
    <source>
        <dbReference type="Pfam" id="PF00326"/>
    </source>
</evidence>
<dbReference type="PANTHER" id="PTHR22946">
    <property type="entry name" value="DIENELACTONE HYDROLASE DOMAIN-CONTAINING PROTEIN-RELATED"/>
    <property type="match status" value="1"/>
</dbReference>
<evidence type="ECO:0000313" key="2">
    <source>
        <dbReference type="EMBL" id="AZA89838.1"/>
    </source>
</evidence>
<dbReference type="InterPro" id="IPR050261">
    <property type="entry name" value="FrsA_esterase"/>
</dbReference>
<accession>A0AAD1DPJ8</accession>
<dbReference type="SUPFAM" id="SSF53474">
    <property type="entry name" value="alpha/beta-Hydrolases"/>
    <property type="match status" value="1"/>
</dbReference>
<dbReference type="GO" id="GO:0008236">
    <property type="term" value="F:serine-type peptidase activity"/>
    <property type="evidence" value="ECO:0007669"/>
    <property type="project" value="InterPro"/>
</dbReference>
<dbReference type="RefSeq" id="WP_123856264.1">
    <property type="nucleotide sequence ID" value="NZ_CP033923.1"/>
</dbReference>
<dbReference type="Gene3D" id="3.40.50.1820">
    <property type="entry name" value="alpha/beta hydrolase"/>
    <property type="match status" value="1"/>
</dbReference>
<dbReference type="GO" id="GO:0006508">
    <property type="term" value="P:proteolysis"/>
    <property type="evidence" value="ECO:0007669"/>
    <property type="project" value="InterPro"/>
</dbReference>
<dbReference type="SUPFAM" id="SSF82171">
    <property type="entry name" value="DPP6 N-terminal domain-like"/>
    <property type="match status" value="1"/>
</dbReference>
<dbReference type="EMBL" id="CP033923">
    <property type="protein sequence ID" value="AZA89838.1"/>
    <property type="molecule type" value="Genomic_DNA"/>
</dbReference>
<feature type="domain" description="Peptidase S9 prolyl oligopeptidase catalytic" evidence="1">
    <location>
        <begin position="646"/>
        <end position="814"/>
    </location>
</feature>
<protein>
    <submittedName>
        <fullName evidence="2">Peptidase</fullName>
    </submittedName>
</protein>
<keyword evidence="3" id="KW-1185">Reference proteome</keyword>
<dbReference type="PANTHER" id="PTHR22946:SF0">
    <property type="entry name" value="DIENELACTONE HYDROLASE DOMAIN-CONTAINING PROTEIN"/>
    <property type="match status" value="1"/>
</dbReference>
<evidence type="ECO:0000313" key="3">
    <source>
        <dbReference type="Proteomes" id="UP000278288"/>
    </source>
</evidence>
<sequence>MKTVCLLLWLCSGILIKAQKTDAEMDQWMSRFSTAIGGLQVTDDQRFALVTKYYRKNSDTILIFDTKSENIILDTLLKKNKVAFLNNNLAFAVGNGTAELIDLPSKKRKKFDQIISGEILSVSKQVVLLDHAKNINIYDYKGKLLHSSKGVQDFISDGDGRVYLVYKNGSTSEIAVWNGKTVKTIHTTSNGIKSIKYLPSKNFISLTEEYRKADDLELSVFLIRTSDNYLYKNKEISSSGFESVKISEIHDSDTFLIDFQHIQQPQKDKMVEVWYSGDKRLRDKKDGTKHHRYLHWNISKDEIIEIPTGHFSDFIGMNDAHYLWAYHTDEEFNYTGYRSFNVFRYDTYTDKAERIFENVEELVMSENRRFTLAYRIDKKMWILYDHFLNKIKDIMTTEKLTNPVMMSDQTALFECADGLFRYDLIKGSSKKIIVANNSKVTFHNLLGNLIHHISNFKFVERSADAKKPLVLNVKRTDYNDNGYFTFLNGEIRNLIPYTPNKIKDFKYDKKKNIIFTVEENFNVAASLYLTEKGDAEKKLLYHSNLHDQKSKFMKQDILSYKNSVGTALKGVLTYPVDFDSSKKYPVVVQVYSLLSGSADKYLYPDWGNTGFNKRTLIENGYFVFQPDILFDKRGTGLSALDCVNSGLDVIVNHPNIDASRLGLIGHSLGGYETNFISTHSKRFAAYVTGGSLGDIPHFYFSFSDLFNVANYMRFENGQFEMGEPYSDNKDVYFRNNPINYVENVSAPVLIWAGKKDTNTPLDQPMSFFMGLLRNDKKAVALLYDKQEHSLKDDSEEIKDLNNKVMDWWNYFLKKEENIDWINQEMKRDAQ</sequence>
<dbReference type="InterPro" id="IPR029058">
    <property type="entry name" value="AB_hydrolase_fold"/>
</dbReference>
<dbReference type="InterPro" id="IPR001375">
    <property type="entry name" value="Peptidase_S9_cat"/>
</dbReference>
<dbReference type="Proteomes" id="UP000278288">
    <property type="component" value="Chromosome"/>
</dbReference>
<dbReference type="Pfam" id="PF00326">
    <property type="entry name" value="Peptidase_S9"/>
    <property type="match status" value="1"/>
</dbReference>
<dbReference type="AlphaFoldDB" id="A0AAD1DPJ8"/>